<sequence>MPRLKPDSSSPVGPVPKSNQRSQIHNSQFLLSNPLNSNTQLSCSSTMASSSRALLFSALFLLSTLSFNPLICTAKDSRVSLALYYETLCPYCSNFIVNYLAKIFDNGLISIVHLDLIPYGNARVASNGTITCQHGKYECLLNTIEACAIDAWPDLDVHFSFINCVETLVVEHKYLEWESCFANTGLDSKPVSECYENGDGHKLELKYAAKTDALEPPHRYVPWVVVDGEPLYEDYENFEAYICKAYKGNNRPEVCDAALIKLSKAKKSRNAVCHKNDVSLFDGMRIEMVV</sequence>
<dbReference type="EMBL" id="JAMQYH010000002">
    <property type="protein sequence ID" value="KAJ1699040.1"/>
    <property type="molecule type" value="Genomic_DNA"/>
</dbReference>
<reference evidence="4" key="1">
    <citation type="journal article" date="2022" name="Cell">
        <title>Repeat-based holocentromeres influence genome architecture and karyotype evolution.</title>
        <authorList>
            <person name="Hofstatter P.G."/>
            <person name="Thangavel G."/>
            <person name="Lux T."/>
            <person name="Neumann P."/>
            <person name="Vondrak T."/>
            <person name="Novak P."/>
            <person name="Zhang M."/>
            <person name="Costa L."/>
            <person name="Castellani M."/>
            <person name="Scott A."/>
            <person name="Toegelov H."/>
            <person name="Fuchs J."/>
            <person name="Mata-Sucre Y."/>
            <person name="Dias Y."/>
            <person name="Vanzela A.L.L."/>
            <person name="Huettel B."/>
            <person name="Almeida C.C.S."/>
            <person name="Simkova H."/>
            <person name="Souza G."/>
            <person name="Pedrosa-Harand A."/>
            <person name="Macas J."/>
            <person name="Mayer K.F.X."/>
            <person name="Houben A."/>
            <person name="Marques A."/>
        </authorList>
    </citation>
    <scope>NUCLEOTIDE SEQUENCE</scope>
    <source>
        <strain evidence="4">RhyBre1mFocal</strain>
    </source>
</reference>
<comment type="similarity">
    <text evidence="1">Belongs to the GILT family.</text>
</comment>
<evidence type="ECO:0000256" key="2">
    <source>
        <dbReference type="ARBA" id="ARBA00023180"/>
    </source>
</evidence>
<name>A0A9Q0CRY6_9POAL</name>
<dbReference type="AlphaFoldDB" id="A0A9Q0CRY6"/>
<dbReference type="GO" id="GO:0016671">
    <property type="term" value="F:oxidoreductase activity, acting on a sulfur group of donors, disulfide as acceptor"/>
    <property type="evidence" value="ECO:0007669"/>
    <property type="project" value="InterPro"/>
</dbReference>
<evidence type="ECO:0000256" key="1">
    <source>
        <dbReference type="ARBA" id="ARBA00005679"/>
    </source>
</evidence>
<dbReference type="SUPFAM" id="SSF52833">
    <property type="entry name" value="Thioredoxin-like"/>
    <property type="match status" value="1"/>
</dbReference>
<dbReference type="InterPro" id="IPR004911">
    <property type="entry name" value="Interferon-induced_GILT"/>
</dbReference>
<dbReference type="PANTHER" id="PTHR13234:SF75">
    <property type="entry name" value="GAMMA INTERFERON INDUCIBLE LYSOSOMAL THIOL REDUCTASE FAMILY PROTEIN, EXPRESSED"/>
    <property type="match status" value="1"/>
</dbReference>
<dbReference type="Proteomes" id="UP001151287">
    <property type="component" value="Unassembled WGS sequence"/>
</dbReference>
<keyword evidence="5" id="KW-1185">Reference proteome</keyword>
<accession>A0A9Q0CRY6</accession>
<dbReference type="Gene3D" id="3.40.30.10">
    <property type="entry name" value="Glutaredoxin"/>
    <property type="match status" value="1"/>
</dbReference>
<protein>
    <recommendedName>
        <fullName evidence="6">Gamma-interferon-inducible lysosomal thiol reductase</fullName>
    </recommendedName>
</protein>
<proteinExistence type="inferred from homology"/>
<dbReference type="Pfam" id="PF03227">
    <property type="entry name" value="GILT"/>
    <property type="match status" value="1"/>
</dbReference>
<evidence type="ECO:0000256" key="3">
    <source>
        <dbReference type="SAM" id="MobiDB-lite"/>
    </source>
</evidence>
<dbReference type="PANTHER" id="PTHR13234">
    <property type="entry name" value="GAMMA-INTERFERON INDUCIBLE LYSOSOMAL THIOL REDUCTASE GILT"/>
    <property type="match status" value="1"/>
</dbReference>
<organism evidence="4 5">
    <name type="scientific">Rhynchospora breviuscula</name>
    <dbReference type="NCBI Taxonomy" id="2022672"/>
    <lineage>
        <taxon>Eukaryota</taxon>
        <taxon>Viridiplantae</taxon>
        <taxon>Streptophyta</taxon>
        <taxon>Embryophyta</taxon>
        <taxon>Tracheophyta</taxon>
        <taxon>Spermatophyta</taxon>
        <taxon>Magnoliopsida</taxon>
        <taxon>Liliopsida</taxon>
        <taxon>Poales</taxon>
        <taxon>Cyperaceae</taxon>
        <taxon>Cyperoideae</taxon>
        <taxon>Rhynchosporeae</taxon>
        <taxon>Rhynchospora</taxon>
    </lineage>
</organism>
<evidence type="ECO:0000313" key="4">
    <source>
        <dbReference type="EMBL" id="KAJ1699040.1"/>
    </source>
</evidence>
<feature type="compositionally biased region" description="Polar residues" evidence="3">
    <location>
        <begin position="7"/>
        <end position="20"/>
    </location>
</feature>
<comment type="caution">
    <text evidence="4">The sequence shown here is derived from an EMBL/GenBank/DDBJ whole genome shotgun (WGS) entry which is preliminary data.</text>
</comment>
<feature type="region of interest" description="Disordered" evidence="3">
    <location>
        <begin position="1"/>
        <end position="20"/>
    </location>
</feature>
<evidence type="ECO:0008006" key="6">
    <source>
        <dbReference type="Google" id="ProtNLM"/>
    </source>
</evidence>
<dbReference type="InterPro" id="IPR036249">
    <property type="entry name" value="Thioredoxin-like_sf"/>
</dbReference>
<keyword evidence="2" id="KW-0325">Glycoprotein</keyword>
<evidence type="ECO:0000313" key="5">
    <source>
        <dbReference type="Proteomes" id="UP001151287"/>
    </source>
</evidence>
<gene>
    <name evidence="4" type="ORF">LUZ63_007552</name>
</gene>
<dbReference type="OrthoDB" id="958254at2759"/>